<keyword evidence="1 2" id="KW-0732">Signal</keyword>
<keyword evidence="1" id="KW-0325">Glycoprotein</keyword>
<keyword evidence="1" id="KW-0929">Antimicrobial</keyword>
<dbReference type="InterPro" id="IPR017943">
    <property type="entry name" value="Bactericidal_perm-incr_a/b_dom"/>
</dbReference>
<comment type="domain">
    <text evidence="1">The N-terminal region may be exposed to the interior of the granule, whereas the C-terminal portion may be embedded in the membrane. During phagocytosis and degranulation, proteases may be released and activated and cleave BPI at the junction of the N- and C-terminal portions of the molecule, providing controlled release of the N-terminal antibacterial fragment when bacteria are ingested.</text>
</comment>
<dbReference type="GO" id="GO:0050829">
    <property type="term" value="P:defense response to Gram-negative bacterium"/>
    <property type="evidence" value="ECO:0007669"/>
    <property type="project" value="UniProtKB-UniRule"/>
</dbReference>
<evidence type="ECO:0000256" key="1">
    <source>
        <dbReference type="RuleBase" id="RU369039"/>
    </source>
</evidence>
<dbReference type="GO" id="GO:0008289">
    <property type="term" value="F:lipid binding"/>
    <property type="evidence" value="ECO:0007669"/>
    <property type="project" value="InterPro"/>
</dbReference>
<protein>
    <recommendedName>
        <fullName evidence="1">Bactericidal permeability-increasing protein</fullName>
        <shortName evidence="1">BPI</shortName>
    </recommendedName>
</protein>
<evidence type="ECO:0000256" key="2">
    <source>
        <dbReference type="SAM" id="SignalP"/>
    </source>
</evidence>
<keyword evidence="1" id="KW-0399">Innate immunity</keyword>
<dbReference type="PANTHER" id="PTHR10504">
    <property type="entry name" value="BACTERICIDAL PERMEABILITY-INCREASING BPI PROTEIN-RELATED"/>
    <property type="match status" value="1"/>
</dbReference>
<keyword evidence="1" id="KW-1015">Disulfide bond</keyword>
<dbReference type="STRING" id="80966.ENSAPOP00000016703"/>
<dbReference type="InParanoid" id="A0A3Q1FHW5"/>
<comment type="domain">
    <text evidence="1">The N- and C-terminal barrels adopt an identical fold despite having only 13% of conserved residues.</text>
</comment>
<comment type="subcellular location">
    <subcellularLocation>
        <location evidence="1">Secreted</location>
    </subcellularLocation>
</comment>
<sequence length="109" mass="11672">KKEGDGMLLRCWLALLVALIPAASSTNAGVKVRLTEKGIEYGKRLGMAALQTKLKSIKVPDISGSKRVMRITNIGLPKSEVDLVPGSGVKLSIGDAYIICSMKNKSFLL</sequence>
<dbReference type="SUPFAM" id="SSF55394">
    <property type="entry name" value="Bactericidal permeability-increasing protein, BPI"/>
    <property type="match status" value="1"/>
</dbReference>
<dbReference type="Ensembl" id="ENSAPOT00000025753.1">
    <property type="protein sequence ID" value="ENSAPOP00000016703.1"/>
    <property type="gene ID" value="ENSAPOG00000019831.1"/>
</dbReference>
<dbReference type="GO" id="GO:0005615">
    <property type="term" value="C:extracellular space"/>
    <property type="evidence" value="ECO:0007669"/>
    <property type="project" value="UniProtKB-UniRule"/>
</dbReference>
<dbReference type="AlphaFoldDB" id="A0A3Q1FHW5"/>
<feature type="chain" id="PRO_5018615958" description="Bactericidal permeability-increasing protein" evidence="2">
    <location>
        <begin position="26"/>
        <end position="109"/>
    </location>
</feature>
<keyword evidence="4" id="KW-1185">Reference proteome</keyword>
<dbReference type="PANTHER" id="PTHR10504:SF84">
    <property type="entry name" value="BACTERICIDAL PERMEABILITY-INCREASING PROTEIN"/>
    <property type="match status" value="1"/>
</dbReference>
<comment type="function">
    <text evidence="1">The cytotoxic action of BPI is limited to many species of Gram-negative bacteria; this specificity may be explained by a strong affinity of the very basic N-terminal half for the negatively charged lipopolysaccharides that are unique to the Gram-negative bacterial outer envelope.</text>
</comment>
<dbReference type="GeneTree" id="ENSGT00940000175704"/>
<dbReference type="Proteomes" id="UP000257200">
    <property type="component" value="Unplaced"/>
</dbReference>
<reference evidence="3" key="2">
    <citation type="submission" date="2025-09" db="UniProtKB">
        <authorList>
            <consortium name="Ensembl"/>
        </authorList>
    </citation>
    <scope>IDENTIFICATION</scope>
</reference>
<accession>A0A3Q1FHW5</accession>
<name>A0A3Q1FHW5_9TELE</name>
<proteinExistence type="predicted"/>
<keyword evidence="1" id="KW-0964">Secreted</keyword>
<organism evidence="3 4">
    <name type="scientific">Acanthochromis polyacanthus</name>
    <name type="common">spiny chromis</name>
    <dbReference type="NCBI Taxonomy" id="80966"/>
    <lineage>
        <taxon>Eukaryota</taxon>
        <taxon>Metazoa</taxon>
        <taxon>Chordata</taxon>
        <taxon>Craniata</taxon>
        <taxon>Vertebrata</taxon>
        <taxon>Euteleostomi</taxon>
        <taxon>Actinopterygii</taxon>
        <taxon>Neopterygii</taxon>
        <taxon>Teleostei</taxon>
        <taxon>Neoteleostei</taxon>
        <taxon>Acanthomorphata</taxon>
        <taxon>Ovalentaria</taxon>
        <taxon>Pomacentridae</taxon>
        <taxon>Acanthochromis</taxon>
    </lineage>
</organism>
<reference evidence="3" key="1">
    <citation type="submission" date="2025-08" db="UniProtKB">
        <authorList>
            <consortium name="Ensembl"/>
        </authorList>
    </citation>
    <scope>IDENTIFICATION</scope>
</reference>
<dbReference type="Gene3D" id="3.15.10.10">
    <property type="entry name" value="Bactericidal permeability-increasing protein, domain 1"/>
    <property type="match status" value="1"/>
</dbReference>
<keyword evidence="1" id="KW-0391">Immunity</keyword>
<comment type="subunit">
    <text evidence="1">Monomer. Homodimer; disulfide-linked.</text>
</comment>
<keyword evidence="1" id="KW-0044">Antibiotic</keyword>
<dbReference type="GO" id="GO:0045087">
    <property type="term" value="P:innate immune response"/>
    <property type="evidence" value="ECO:0007669"/>
    <property type="project" value="UniProtKB-UniRule"/>
</dbReference>
<feature type="signal peptide" evidence="2">
    <location>
        <begin position="1"/>
        <end position="25"/>
    </location>
</feature>
<evidence type="ECO:0000313" key="4">
    <source>
        <dbReference type="Proteomes" id="UP000257200"/>
    </source>
</evidence>
<evidence type="ECO:0000313" key="3">
    <source>
        <dbReference type="Ensembl" id="ENSAPOP00000016703.1"/>
    </source>
</evidence>
<dbReference type="InterPro" id="IPR032942">
    <property type="entry name" value="BPI/LBP/Plunc"/>
</dbReference>